<dbReference type="InterPro" id="IPR009006">
    <property type="entry name" value="Ala_racemase/Decarboxylase_C"/>
</dbReference>
<evidence type="ECO:0000313" key="4">
    <source>
        <dbReference type="EMBL" id="NER61320.1"/>
    </source>
</evidence>
<accession>A0A6M0D518</accession>
<organism evidence="5 7">
    <name type="scientific">Pseudomonas brassicae</name>
    <dbReference type="NCBI Taxonomy" id="2708063"/>
    <lineage>
        <taxon>Bacteria</taxon>
        <taxon>Pseudomonadati</taxon>
        <taxon>Pseudomonadota</taxon>
        <taxon>Gammaproteobacteria</taxon>
        <taxon>Pseudomonadales</taxon>
        <taxon>Pseudomonadaceae</taxon>
        <taxon>Pseudomonas</taxon>
    </lineage>
</organism>
<comment type="caution">
    <text evidence="5">The sequence shown here is derived from an EMBL/GenBank/DDBJ whole genome shotgun (WGS) entry which is preliminary data.</text>
</comment>
<comment type="cofactor">
    <cofactor evidence="1">
        <name>pyridoxal 5'-phosphate</name>
        <dbReference type="ChEBI" id="CHEBI:597326"/>
    </cofactor>
</comment>
<dbReference type="EMBL" id="JAAHBV010000402">
    <property type="protein sequence ID" value="NER61320.1"/>
    <property type="molecule type" value="Genomic_DNA"/>
</dbReference>
<name>A0A6B3P4R0_9PSED</name>
<dbReference type="Gene3D" id="2.40.37.10">
    <property type="entry name" value="Lyase, Ornithine Decarboxylase, Chain A, domain 1"/>
    <property type="match status" value="1"/>
</dbReference>
<dbReference type="SUPFAM" id="SSF51419">
    <property type="entry name" value="PLP-binding barrel"/>
    <property type="match status" value="1"/>
</dbReference>
<dbReference type="InterPro" id="IPR000183">
    <property type="entry name" value="Orn/DAP/Arg_de-COase"/>
</dbReference>
<evidence type="ECO:0000313" key="6">
    <source>
        <dbReference type="Proteomes" id="UP000480410"/>
    </source>
</evidence>
<dbReference type="Gene3D" id="3.20.20.10">
    <property type="entry name" value="Alanine racemase"/>
    <property type="match status" value="1"/>
</dbReference>
<dbReference type="PRINTS" id="PR01179">
    <property type="entry name" value="ODADCRBXLASE"/>
</dbReference>
<reference evidence="6 7" key="1">
    <citation type="submission" date="2020-02" db="EMBL/GenBank/DDBJ databases">
        <title>Broccoli isolated Pseudomonas sp.</title>
        <authorList>
            <person name="Fujikawa T."/>
            <person name="Sawada H."/>
        </authorList>
    </citation>
    <scope>NUCLEOTIDE SEQUENCE [LARGE SCALE GENOMIC DNA]</scope>
    <source>
        <strain evidence="5 7">MAFF212427</strain>
        <strain evidence="4 6">MAFF212428</strain>
    </source>
</reference>
<dbReference type="InterPro" id="IPR029066">
    <property type="entry name" value="PLP-binding_barrel"/>
</dbReference>
<dbReference type="EMBL" id="JAAHBU010000540">
    <property type="protein sequence ID" value="NER66644.1"/>
    <property type="molecule type" value="Genomic_DNA"/>
</dbReference>
<dbReference type="PANTHER" id="PTHR43727:SF2">
    <property type="entry name" value="GROUP IV DECARBOXYLASE"/>
    <property type="match status" value="1"/>
</dbReference>
<evidence type="ECO:0000313" key="5">
    <source>
        <dbReference type="EMBL" id="NER66644.1"/>
    </source>
</evidence>
<sequence length="455" mass="49315">MDVTPFTLTAHQHPLVRALLRENADTVAALVTGLGSPLHIVLPQVFTQNALQLQAVFDALGVSHTLLYAKKANKAHCFANACSALGMGVDVASSAELSKTLAAGVTGSMIGVSGPEKTDALLSLALLQGCLVAIDSLSELQRVVQLAGKLRRAARVLLRCRPHSQPHSRFGLTEREQQAALDYCIQQQRAVVLEGFAFHLNGYSTQERARSASALIDLCLHAQARGLATCRQVDLGGGLPVQYVAPAQWTRFLQQDEPAHYHANRSFGGFYPYGVARPGALALRDVLTHPLEAGTSLAHKARTHGIQFILEPGRALLDQAGLTLFSVQGIKARQHYSIITAQGSSLSLSEQWFNSEYLPDPLLLGHRPASAQPFLACVAASTCLESDMLTWRKIAFPCPVQRGDRLVYLNTAGYQMDANESPFHEAELPLKVAIELSQQGPGLHWQLDRSPSQFT</sequence>
<accession>A0A6B3P4R0</accession>
<dbReference type="InterPro" id="IPR022644">
    <property type="entry name" value="De-COase2_N"/>
</dbReference>
<dbReference type="RefSeq" id="WP_163951063.1">
    <property type="nucleotide sequence ID" value="NZ_JAAHBU010000540.1"/>
</dbReference>
<evidence type="ECO:0000256" key="2">
    <source>
        <dbReference type="ARBA" id="ARBA00022898"/>
    </source>
</evidence>
<dbReference type="GO" id="GO:0008836">
    <property type="term" value="F:diaminopimelate decarboxylase activity"/>
    <property type="evidence" value="ECO:0007669"/>
    <property type="project" value="TreeGrafter"/>
</dbReference>
<keyword evidence="2" id="KW-0663">Pyridoxal phosphate</keyword>
<proteinExistence type="predicted"/>
<gene>
    <name evidence="4" type="ORF">G3435_17820</name>
    <name evidence="5" type="ORF">G3436_25785</name>
</gene>
<dbReference type="Proteomes" id="UP000480410">
    <property type="component" value="Unassembled WGS sequence"/>
</dbReference>
<protein>
    <submittedName>
        <fullName evidence="5">Amino acid decarboxylase</fullName>
    </submittedName>
</protein>
<dbReference type="Pfam" id="PF02784">
    <property type="entry name" value="Orn_Arg_deC_N"/>
    <property type="match status" value="1"/>
</dbReference>
<dbReference type="SUPFAM" id="SSF50621">
    <property type="entry name" value="Alanine racemase C-terminal domain-like"/>
    <property type="match status" value="1"/>
</dbReference>
<evidence type="ECO:0000259" key="3">
    <source>
        <dbReference type="Pfam" id="PF02784"/>
    </source>
</evidence>
<evidence type="ECO:0000256" key="1">
    <source>
        <dbReference type="ARBA" id="ARBA00001933"/>
    </source>
</evidence>
<keyword evidence="7" id="KW-1185">Reference proteome</keyword>
<evidence type="ECO:0000313" key="7">
    <source>
        <dbReference type="Proteomes" id="UP000482634"/>
    </source>
</evidence>
<dbReference type="AlphaFoldDB" id="A0A6B3P4R0"/>
<dbReference type="GO" id="GO:0009089">
    <property type="term" value="P:lysine biosynthetic process via diaminopimelate"/>
    <property type="evidence" value="ECO:0007669"/>
    <property type="project" value="TreeGrafter"/>
</dbReference>
<dbReference type="Proteomes" id="UP000482634">
    <property type="component" value="Unassembled WGS sequence"/>
</dbReference>
<dbReference type="PANTHER" id="PTHR43727">
    <property type="entry name" value="DIAMINOPIMELATE DECARBOXYLASE"/>
    <property type="match status" value="1"/>
</dbReference>
<feature type="domain" description="Orn/DAP/Arg decarboxylase 2 N-terminal" evidence="3">
    <location>
        <begin position="54"/>
        <end position="245"/>
    </location>
</feature>